<feature type="region of interest" description="Disordered" evidence="1">
    <location>
        <begin position="112"/>
        <end position="149"/>
    </location>
</feature>
<organism evidence="3 4">
    <name type="scientific">Deinococcus oregonensis</name>
    <dbReference type="NCBI Taxonomy" id="1805970"/>
    <lineage>
        <taxon>Bacteria</taxon>
        <taxon>Thermotogati</taxon>
        <taxon>Deinococcota</taxon>
        <taxon>Deinococci</taxon>
        <taxon>Deinococcales</taxon>
        <taxon>Deinococcaceae</taxon>
        <taxon>Deinococcus</taxon>
    </lineage>
</organism>
<dbReference type="Proteomes" id="UP001589733">
    <property type="component" value="Unassembled WGS sequence"/>
</dbReference>
<feature type="domain" description="DUF4274" evidence="2">
    <location>
        <begin position="16"/>
        <end position="89"/>
    </location>
</feature>
<comment type="caution">
    <text evidence="3">The sequence shown here is derived from an EMBL/GenBank/DDBJ whole genome shotgun (WGS) entry which is preliminary data.</text>
</comment>
<evidence type="ECO:0000313" key="3">
    <source>
        <dbReference type="EMBL" id="MFB9993061.1"/>
    </source>
</evidence>
<proteinExistence type="predicted"/>
<evidence type="ECO:0000256" key="1">
    <source>
        <dbReference type="SAM" id="MobiDB-lite"/>
    </source>
</evidence>
<accession>A0ABV6AZZ2</accession>
<name>A0ABV6AZZ2_9DEIO</name>
<gene>
    <name evidence="3" type="ORF">ACFFLM_13890</name>
</gene>
<dbReference type="InterPro" id="IPR025369">
    <property type="entry name" value="DUF4274"/>
</dbReference>
<evidence type="ECO:0000313" key="4">
    <source>
        <dbReference type="Proteomes" id="UP001589733"/>
    </source>
</evidence>
<protein>
    <submittedName>
        <fullName evidence="3">DUF4274 domain-containing protein</fullName>
    </submittedName>
</protein>
<reference evidence="3 4" key="1">
    <citation type="submission" date="2024-09" db="EMBL/GenBank/DDBJ databases">
        <authorList>
            <person name="Sun Q."/>
            <person name="Mori K."/>
        </authorList>
    </citation>
    <scope>NUCLEOTIDE SEQUENCE [LARGE SCALE GENOMIC DNA]</scope>
    <source>
        <strain evidence="3 4">JCM 13503</strain>
    </source>
</reference>
<evidence type="ECO:0000259" key="2">
    <source>
        <dbReference type="Pfam" id="PF14096"/>
    </source>
</evidence>
<keyword evidence="4" id="KW-1185">Reference proteome</keyword>
<dbReference type="RefSeq" id="WP_380011126.1">
    <property type="nucleotide sequence ID" value="NZ_JBHLYR010000044.1"/>
</dbReference>
<dbReference type="EMBL" id="JBHLYR010000044">
    <property type="protein sequence ID" value="MFB9993061.1"/>
    <property type="molecule type" value="Genomic_DNA"/>
</dbReference>
<dbReference type="Pfam" id="PF14096">
    <property type="entry name" value="DUF4274"/>
    <property type="match status" value="1"/>
</dbReference>
<sequence>MSKQLHMMKEYLASASAEEWFFVATTTNYDDKELLYWMAEQPQCPQAAAHAIYWMMGPGYYTQFRTIDEVSEWARPTFGLLRTIEKKFAHGFYTESDIEFDPAADSMGETDWTANSPENAEGFQVPSLMKTKTPGRQLSRSDIPEGWDDGMPPHIVDAIWKELDEE</sequence>